<evidence type="ECO:0000256" key="1">
    <source>
        <dbReference type="ARBA" id="ARBA00022475"/>
    </source>
</evidence>
<reference evidence="7" key="1">
    <citation type="submission" date="2018-05" db="EMBL/GenBank/DDBJ databases">
        <authorList>
            <person name="Lanie J.A."/>
            <person name="Ng W.-L."/>
            <person name="Kazmierczak K.M."/>
            <person name="Andrzejewski T.M."/>
            <person name="Davidsen T.M."/>
            <person name="Wayne K.J."/>
            <person name="Tettelin H."/>
            <person name="Glass J.I."/>
            <person name="Rusch D."/>
            <person name="Podicherti R."/>
            <person name="Tsui H.-C.T."/>
            <person name="Winkler M.E."/>
        </authorList>
    </citation>
    <scope>NUCLEOTIDE SEQUENCE</scope>
</reference>
<evidence type="ECO:0000313" key="7">
    <source>
        <dbReference type="EMBL" id="SVA73948.1"/>
    </source>
</evidence>
<evidence type="ECO:0000256" key="3">
    <source>
        <dbReference type="ARBA" id="ARBA00022723"/>
    </source>
</evidence>
<dbReference type="Pfam" id="PF00459">
    <property type="entry name" value="Inositol_P"/>
    <property type="match status" value="1"/>
</dbReference>
<keyword evidence="3" id="KW-0479">Metal-binding</keyword>
<accession>A0A381YA72</accession>
<keyword evidence="1" id="KW-1003">Cell membrane</keyword>
<dbReference type="GO" id="GO:0000287">
    <property type="term" value="F:magnesium ion binding"/>
    <property type="evidence" value="ECO:0007669"/>
    <property type="project" value="InterPro"/>
</dbReference>
<dbReference type="FunFam" id="3.30.540.10:FF:000007">
    <property type="entry name" value="3'(2'),5'-bisphosphate nucleotidase CysQ"/>
    <property type="match status" value="1"/>
</dbReference>
<dbReference type="EMBL" id="UINC01017750">
    <property type="protein sequence ID" value="SVA73948.1"/>
    <property type="molecule type" value="Genomic_DNA"/>
</dbReference>
<dbReference type="NCBIfam" id="TIGR01331">
    <property type="entry name" value="bisphos_cysQ"/>
    <property type="match status" value="1"/>
</dbReference>
<evidence type="ECO:0008006" key="8">
    <source>
        <dbReference type="Google" id="ProtNLM"/>
    </source>
</evidence>
<name>A0A381YA72_9ZZZZ</name>
<dbReference type="Gene3D" id="3.30.540.10">
    <property type="entry name" value="Fructose-1,6-Bisphosphatase, subunit A, domain 1"/>
    <property type="match status" value="1"/>
</dbReference>
<dbReference type="InterPro" id="IPR020583">
    <property type="entry name" value="Inositol_monoP_metal-BS"/>
</dbReference>
<keyword evidence="5" id="KW-0460">Magnesium</keyword>
<evidence type="ECO:0000256" key="4">
    <source>
        <dbReference type="ARBA" id="ARBA00022801"/>
    </source>
</evidence>
<dbReference type="Gene3D" id="3.40.190.80">
    <property type="match status" value="1"/>
</dbReference>
<dbReference type="InterPro" id="IPR050725">
    <property type="entry name" value="CysQ/Inositol_MonoPase"/>
</dbReference>
<dbReference type="PANTHER" id="PTHR43028:SF5">
    <property type="entry name" value="3'(2'),5'-BISPHOSPHATE NUCLEOTIDASE 1"/>
    <property type="match status" value="1"/>
</dbReference>
<dbReference type="PROSITE" id="PS00629">
    <property type="entry name" value="IMP_1"/>
    <property type="match status" value="1"/>
</dbReference>
<dbReference type="AlphaFoldDB" id="A0A381YA72"/>
<evidence type="ECO:0000256" key="6">
    <source>
        <dbReference type="ARBA" id="ARBA00023136"/>
    </source>
</evidence>
<organism evidence="7">
    <name type="scientific">marine metagenome</name>
    <dbReference type="NCBI Taxonomy" id="408172"/>
    <lineage>
        <taxon>unclassified sequences</taxon>
        <taxon>metagenomes</taxon>
        <taxon>ecological metagenomes</taxon>
    </lineage>
</organism>
<evidence type="ECO:0000256" key="2">
    <source>
        <dbReference type="ARBA" id="ARBA00022519"/>
    </source>
</evidence>
<sequence length="212" mass="24241">MIMHDRKISDEQLIISTVQIAKEAGEAITEIYNSDFDYQLKKDLSPITAADNLSHNIITEKLKTLTPEIPILSEENCDIPYKIRSQWTQYWLVDPLDGTKEFIKRNGEFTVNIALMDNNTPALGIIHVPVTNETYWGSKVNGSFYSNENNDVERIRISEYRQNPIRLVASRSHPSEMLNDLLEKIIDYEIIEVGSSIKFCLIASGQADCYPR</sequence>
<dbReference type="InterPro" id="IPR006240">
    <property type="entry name" value="CysQ"/>
</dbReference>
<evidence type="ECO:0000256" key="5">
    <source>
        <dbReference type="ARBA" id="ARBA00022842"/>
    </source>
</evidence>
<protein>
    <recommendedName>
        <fullName evidence="8">3'(2'),5'-bisphosphate nucleotidase</fullName>
    </recommendedName>
</protein>
<dbReference type="CDD" id="cd01638">
    <property type="entry name" value="CysQ"/>
    <property type="match status" value="1"/>
</dbReference>
<gene>
    <name evidence="7" type="ORF">METZ01_LOCUS126802</name>
</gene>
<feature type="non-terminal residue" evidence="7">
    <location>
        <position position="212"/>
    </location>
</feature>
<dbReference type="GO" id="GO:0008441">
    <property type="term" value="F:3'(2'),5'-bisphosphate nucleotidase activity"/>
    <property type="evidence" value="ECO:0007669"/>
    <property type="project" value="InterPro"/>
</dbReference>
<keyword evidence="6" id="KW-0472">Membrane</keyword>
<dbReference type="GO" id="GO:0050427">
    <property type="term" value="P:3'-phosphoadenosine 5'-phosphosulfate metabolic process"/>
    <property type="evidence" value="ECO:0007669"/>
    <property type="project" value="TreeGrafter"/>
</dbReference>
<dbReference type="GO" id="GO:0000103">
    <property type="term" value="P:sulfate assimilation"/>
    <property type="evidence" value="ECO:0007669"/>
    <property type="project" value="TreeGrafter"/>
</dbReference>
<proteinExistence type="predicted"/>
<dbReference type="PANTHER" id="PTHR43028">
    <property type="entry name" value="3'(2'),5'-BISPHOSPHATE NUCLEOTIDASE 1"/>
    <property type="match status" value="1"/>
</dbReference>
<keyword evidence="2" id="KW-0997">Cell inner membrane</keyword>
<dbReference type="SUPFAM" id="SSF56655">
    <property type="entry name" value="Carbohydrate phosphatase"/>
    <property type="match status" value="1"/>
</dbReference>
<keyword evidence="4" id="KW-0378">Hydrolase</keyword>
<dbReference type="InterPro" id="IPR000760">
    <property type="entry name" value="Inositol_monophosphatase-like"/>
</dbReference>